<feature type="compositionally biased region" description="Basic residues" evidence="1">
    <location>
        <begin position="65"/>
        <end position="75"/>
    </location>
</feature>
<sequence length="151" mass="16151">MIHNVTLTDLFSISSSSFSAFHANHIIVIVAAARDRTAEPDTEQVPSGIILTELNFDSSRTDWRSRRRRCGRSRIQHLGQRRAGASASRSAGEECAQSGHEPSASTQPGHGARSAAASVSGVAVMDFAFSSVMAAHSETERAGQDARETEP</sequence>
<accession>A0AAV6RTX6</accession>
<proteinExistence type="predicted"/>
<reference evidence="2 3" key="1">
    <citation type="journal article" date="2021" name="Sci. Rep.">
        <title>Chromosome anchoring in Senegalese sole (Solea senegalensis) reveals sex-associated markers and genome rearrangements in flatfish.</title>
        <authorList>
            <person name="Guerrero-Cozar I."/>
            <person name="Gomez-Garrido J."/>
            <person name="Berbel C."/>
            <person name="Martinez-Blanch J.F."/>
            <person name="Alioto T."/>
            <person name="Claros M.G."/>
            <person name="Gagnaire P.A."/>
            <person name="Manchado M."/>
        </authorList>
    </citation>
    <scope>NUCLEOTIDE SEQUENCE [LARGE SCALE GENOMIC DNA]</scope>
    <source>
        <strain evidence="2">Sse05_10M</strain>
    </source>
</reference>
<evidence type="ECO:0000313" key="3">
    <source>
        <dbReference type="Proteomes" id="UP000693946"/>
    </source>
</evidence>
<protein>
    <submittedName>
        <fullName evidence="2">Uncharacterized protein</fullName>
    </submittedName>
</protein>
<evidence type="ECO:0000313" key="2">
    <source>
        <dbReference type="EMBL" id="KAG7507512.1"/>
    </source>
</evidence>
<gene>
    <name evidence="2" type="ORF">JOB18_036585</name>
</gene>
<organism evidence="2 3">
    <name type="scientific">Solea senegalensis</name>
    <name type="common">Senegalese sole</name>
    <dbReference type="NCBI Taxonomy" id="28829"/>
    <lineage>
        <taxon>Eukaryota</taxon>
        <taxon>Metazoa</taxon>
        <taxon>Chordata</taxon>
        <taxon>Craniata</taxon>
        <taxon>Vertebrata</taxon>
        <taxon>Euteleostomi</taxon>
        <taxon>Actinopterygii</taxon>
        <taxon>Neopterygii</taxon>
        <taxon>Teleostei</taxon>
        <taxon>Neoteleostei</taxon>
        <taxon>Acanthomorphata</taxon>
        <taxon>Carangaria</taxon>
        <taxon>Pleuronectiformes</taxon>
        <taxon>Pleuronectoidei</taxon>
        <taxon>Soleidae</taxon>
        <taxon>Solea</taxon>
    </lineage>
</organism>
<dbReference type="EMBL" id="JAGKHQ010000010">
    <property type="protein sequence ID" value="KAG7507512.1"/>
    <property type="molecule type" value="Genomic_DNA"/>
</dbReference>
<evidence type="ECO:0000256" key="1">
    <source>
        <dbReference type="SAM" id="MobiDB-lite"/>
    </source>
</evidence>
<dbReference type="Proteomes" id="UP000693946">
    <property type="component" value="Linkage Group LG18"/>
</dbReference>
<dbReference type="AlphaFoldDB" id="A0AAV6RTX6"/>
<feature type="compositionally biased region" description="Low complexity" evidence="1">
    <location>
        <begin position="81"/>
        <end position="90"/>
    </location>
</feature>
<name>A0AAV6RTX6_SOLSE</name>
<keyword evidence="3" id="KW-1185">Reference proteome</keyword>
<feature type="region of interest" description="Disordered" evidence="1">
    <location>
        <begin position="62"/>
        <end position="117"/>
    </location>
</feature>
<comment type="caution">
    <text evidence="2">The sequence shown here is derived from an EMBL/GenBank/DDBJ whole genome shotgun (WGS) entry which is preliminary data.</text>
</comment>